<evidence type="ECO:0000313" key="2">
    <source>
        <dbReference type="EMBL" id="KAJ4863646.1"/>
    </source>
</evidence>
<name>A0A9W9EBJ9_9HYPO</name>
<dbReference type="AlphaFoldDB" id="A0A9W9EBJ9"/>
<evidence type="ECO:0000313" key="3">
    <source>
        <dbReference type="Proteomes" id="UP001140511"/>
    </source>
</evidence>
<accession>A0A9W9EBJ9</accession>
<gene>
    <name evidence="2" type="ORF">T069G_00176</name>
</gene>
<dbReference type="Proteomes" id="UP001140511">
    <property type="component" value="Unassembled WGS sequence"/>
</dbReference>
<dbReference type="RefSeq" id="XP_056032702.1">
    <property type="nucleotide sequence ID" value="XM_056167386.1"/>
</dbReference>
<feature type="chain" id="PRO_5040792766" evidence="1">
    <location>
        <begin position="22"/>
        <end position="101"/>
    </location>
</feature>
<sequence>MHRRLLFELLLLYAKYWYSDAVQQQRTALPQGLSPFFARLAVIAGLAAQHKKTTDWPLHCNFKSLIMRFRRPMELPELASFKDLKTKSQVDDLPPALVRYS</sequence>
<keyword evidence="1" id="KW-0732">Signal</keyword>
<comment type="caution">
    <text evidence="2">The sequence shown here is derived from an EMBL/GenBank/DDBJ whole genome shotgun (WGS) entry which is preliminary data.</text>
</comment>
<feature type="signal peptide" evidence="1">
    <location>
        <begin position="1"/>
        <end position="21"/>
    </location>
</feature>
<organism evidence="2 3">
    <name type="scientific">Trichoderma breve</name>
    <dbReference type="NCBI Taxonomy" id="2034170"/>
    <lineage>
        <taxon>Eukaryota</taxon>
        <taxon>Fungi</taxon>
        <taxon>Dikarya</taxon>
        <taxon>Ascomycota</taxon>
        <taxon>Pezizomycotina</taxon>
        <taxon>Sordariomycetes</taxon>
        <taxon>Hypocreomycetidae</taxon>
        <taxon>Hypocreales</taxon>
        <taxon>Hypocreaceae</taxon>
        <taxon>Trichoderma</taxon>
    </lineage>
</organism>
<protein>
    <submittedName>
        <fullName evidence="2">Uncharacterized protein</fullName>
    </submittedName>
</protein>
<evidence type="ECO:0000256" key="1">
    <source>
        <dbReference type="SAM" id="SignalP"/>
    </source>
</evidence>
<reference evidence="2" key="1">
    <citation type="submission" date="2022-09" db="EMBL/GenBank/DDBJ databases">
        <title>Chromosome-level assembly of Trichoderma breve T069, a fungus used in development of biopesticide product.</title>
        <authorList>
            <person name="Lin R."/>
            <person name="Liu T."/>
        </authorList>
    </citation>
    <scope>NUCLEOTIDE SEQUENCE</scope>
    <source>
        <strain evidence="2">T069</strain>
    </source>
</reference>
<proteinExistence type="predicted"/>
<keyword evidence="3" id="KW-1185">Reference proteome</keyword>
<dbReference type="GeneID" id="80862074"/>
<dbReference type="EMBL" id="JAOPEN010000001">
    <property type="protein sequence ID" value="KAJ4863646.1"/>
    <property type="molecule type" value="Genomic_DNA"/>
</dbReference>